<organism evidence="2 3">
    <name type="scientific">Romanomermis culicivorax</name>
    <name type="common">Nematode worm</name>
    <dbReference type="NCBI Taxonomy" id="13658"/>
    <lineage>
        <taxon>Eukaryota</taxon>
        <taxon>Metazoa</taxon>
        <taxon>Ecdysozoa</taxon>
        <taxon>Nematoda</taxon>
        <taxon>Enoplea</taxon>
        <taxon>Dorylaimia</taxon>
        <taxon>Mermithida</taxon>
        <taxon>Mermithoidea</taxon>
        <taxon>Mermithidae</taxon>
        <taxon>Romanomermis</taxon>
    </lineage>
</organism>
<keyword evidence="2" id="KW-1185">Reference proteome</keyword>
<protein>
    <submittedName>
        <fullName evidence="3">Uncharacterized protein</fullName>
    </submittedName>
</protein>
<accession>A0A915IY39</accession>
<name>A0A915IY39_ROMCU</name>
<dbReference type="Proteomes" id="UP000887565">
    <property type="component" value="Unplaced"/>
</dbReference>
<keyword evidence="1" id="KW-0472">Membrane</keyword>
<evidence type="ECO:0000256" key="1">
    <source>
        <dbReference type="SAM" id="Phobius"/>
    </source>
</evidence>
<dbReference type="WBParaSite" id="nRc.2.0.1.t19015-RA">
    <property type="protein sequence ID" value="nRc.2.0.1.t19015-RA"/>
    <property type="gene ID" value="nRc.2.0.1.g19015"/>
</dbReference>
<keyword evidence="1" id="KW-1133">Transmembrane helix</keyword>
<sequence>MFSDSIEVCDPLPPFFFLEDFFHISAHFSTLVARSIYSKYYFSRFKMIEEILEKINTLFASPTTTTTPAAHVVPDFVQRSFSVDDSRMNITPGRSSAKNLEKSDENLKNDGGKNINHVFGDDGHVVVTMRDGLKCSGDQFFSSGGCLAPYEYEREAFEIIFKSLQKM</sequence>
<feature type="transmembrane region" description="Helical" evidence="1">
    <location>
        <begin position="21"/>
        <end position="37"/>
    </location>
</feature>
<evidence type="ECO:0000313" key="2">
    <source>
        <dbReference type="Proteomes" id="UP000887565"/>
    </source>
</evidence>
<dbReference type="AlphaFoldDB" id="A0A915IY39"/>
<proteinExistence type="predicted"/>
<keyword evidence="1" id="KW-0812">Transmembrane</keyword>
<reference evidence="3" key="1">
    <citation type="submission" date="2022-11" db="UniProtKB">
        <authorList>
            <consortium name="WormBaseParasite"/>
        </authorList>
    </citation>
    <scope>IDENTIFICATION</scope>
</reference>
<evidence type="ECO:0000313" key="3">
    <source>
        <dbReference type="WBParaSite" id="nRc.2.0.1.t19015-RA"/>
    </source>
</evidence>